<feature type="region of interest" description="Disordered" evidence="9">
    <location>
        <begin position="20"/>
        <end position="67"/>
    </location>
</feature>
<dbReference type="InterPro" id="IPR000571">
    <property type="entry name" value="Znf_CCCH"/>
</dbReference>
<evidence type="ECO:0000256" key="9">
    <source>
        <dbReference type="SAM" id="MobiDB-lite"/>
    </source>
</evidence>
<dbReference type="Pfam" id="PF22191">
    <property type="entry name" value="IBR_1"/>
    <property type="match status" value="1"/>
</dbReference>
<protein>
    <recommendedName>
        <fullName evidence="14">RING-type E3 ubiquitin transferase</fullName>
    </recommendedName>
</protein>
<evidence type="ECO:0000256" key="3">
    <source>
        <dbReference type="ARBA" id="ARBA00022723"/>
    </source>
</evidence>
<feature type="zinc finger region" description="C3H1-type" evidence="8">
    <location>
        <begin position="62"/>
        <end position="89"/>
    </location>
</feature>
<keyword evidence="3 8" id="KW-0479">Metal-binding</keyword>
<dbReference type="PROSITE" id="PS50103">
    <property type="entry name" value="ZF_C3H1"/>
    <property type="match status" value="1"/>
</dbReference>
<dbReference type="Pfam" id="PF01485">
    <property type="entry name" value="IBR"/>
    <property type="match status" value="1"/>
</dbReference>
<evidence type="ECO:0000313" key="12">
    <source>
        <dbReference type="EMBL" id="RSL87128.1"/>
    </source>
</evidence>
<feature type="domain" description="RING-type" evidence="11">
    <location>
        <begin position="618"/>
        <end position="831"/>
    </location>
</feature>
<dbReference type="GO" id="GO:0008270">
    <property type="term" value="F:zinc ion binding"/>
    <property type="evidence" value="ECO:0007669"/>
    <property type="project" value="UniProtKB-KW"/>
</dbReference>
<accession>A0A428SBG9</accession>
<dbReference type="GO" id="GO:0004842">
    <property type="term" value="F:ubiquitin-protein transferase activity"/>
    <property type="evidence" value="ECO:0007669"/>
    <property type="project" value="TreeGrafter"/>
</dbReference>
<dbReference type="Gene3D" id="3.30.40.10">
    <property type="entry name" value="Zinc/RING finger domain, C3HC4 (zinc finger)"/>
    <property type="match status" value="1"/>
</dbReference>
<evidence type="ECO:0000256" key="6">
    <source>
        <dbReference type="ARBA" id="ARBA00022786"/>
    </source>
</evidence>
<feature type="compositionally biased region" description="Basic and acidic residues" evidence="9">
    <location>
        <begin position="48"/>
        <end position="57"/>
    </location>
</feature>
<feature type="compositionally biased region" description="Low complexity" evidence="9">
    <location>
        <begin position="20"/>
        <end position="36"/>
    </location>
</feature>
<comment type="caution">
    <text evidence="12">The sequence shown here is derived from an EMBL/GenBank/DDBJ whole genome shotgun (WGS) entry which is preliminary data.</text>
</comment>
<dbReference type="InterPro" id="IPR013083">
    <property type="entry name" value="Znf_RING/FYVE/PHD"/>
</dbReference>
<dbReference type="GO" id="GO:0043161">
    <property type="term" value="P:proteasome-mediated ubiquitin-dependent protein catabolic process"/>
    <property type="evidence" value="ECO:0007669"/>
    <property type="project" value="TreeGrafter"/>
</dbReference>
<name>A0A428SBG9_9HYPO</name>
<evidence type="ECO:0008006" key="14">
    <source>
        <dbReference type="Google" id="ProtNLM"/>
    </source>
</evidence>
<comment type="pathway">
    <text evidence="1">Protein modification; protein ubiquitination.</text>
</comment>
<dbReference type="SUPFAM" id="SSF57850">
    <property type="entry name" value="RING/U-box"/>
    <property type="match status" value="2"/>
</dbReference>
<dbReference type="EMBL" id="NKCL01000035">
    <property type="protein sequence ID" value="RSL87128.1"/>
    <property type="molecule type" value="Genomic_DNA"/>
</dbReference>
<dbReference type="PROSITE" id="PS51873">
    <property type="entry name" value="TRIAD"/>
    <property type="match status" value="1"/>
</dbReference>
<reference evidence="12 13" key="1">
    <citation type="submission" date="2017-06" db="EMBL/GenBank/DDBJ databases">
        <title>Comparative genomic analysis of Ambrosia Fusariam Clade fungi.</title>
        <authorList>
            <person name="Stajich J.E."/>
            <person name="Carrillo J."/>
            <person name="Kijimoto T."/>
            <person name="Eskalen A."/>
            <person name="O'Donnell K."/>
            <person name="Kasson M."/>
        </authorList>
    </citation>
    <scope>NUCLEOTIDE SEQUENCE [LARGE SCALE GENOMIC DNA]</scope>
    <source>
        <strain evidence="12 13">NRRL62606</strain>
    </source>
</reference>
<dbReference type="GO" id="GO:0000151">
    <property type="term" value="C:ubiquitin ligase complex"/>
    <property type="evidence" value="ECO:0007669"/>
    <property type="project" value="TreeGrafter"/>
</dbReference>
<sequence>MGNICKGEARQSDPEIELAPRVAQQQQAPANVQLVPEPDAPPEASRGTNDRRTRHDPTPNTQQPRKQCRSYAKGYCEKGDSCRFLHERLKNVDKEERSKVLLHGLSFMFATPDTPLPQDDKRTLDSLREFRGAWVEFGPGATTFQVALPSDFSAIRIDNLPAGCSTRNIKDMLWRAGLNISRCDVYINNPKKRTAMIRSWHLPFPKEACRKLCARTSGLEVVSIPPPLPVKSNLRQVDCRQVRCTWYRSSREINLIFGTPQAAGRLHRSYPAGLTVRGYQVGVLAPVLRANHAGDACWVVKLTGLPESVRDQDIVGLIPKRYWSFQIQVKYLAYTDDAGTESTFVRSMLDEFGPFEEWEVSGMSDGGEIKAQAVFLEESQARNAAAVLDGKRLPFSKSRRLIAEVVTSVRFDVLYRVYVAVQDQIDARKRSWEEQNIQFTDSPPRGCSLTLYLKGSDRESMARAKQELDLILSGDVMRYNGKNIWHSSFSDCREADEGFKTIEEEMGIVVILDAWLSQLQVFGAEGRQEQVAEALDRFVKDKVSSLHFIPLDQENGLELRGDLERGLQELRSKLGKDKVGFDESSRSIVIHGSKNDFVKAKQIMARGQPGSLRDRLMQEQDCEICLCEAEDPVMTSCKHVYCAHCFVNMCYAAAEQPGETGIICEGDSGECGHVFEFFEIRDLLPSETFEDVLQESFTTFVQTHQEKFRYCPTPDCTQVYRVASQTEEPPPTYTCNSCLACICTGCHAAHPSLTCAEHQDQTSGGLQALNTLKKKLGIQDCPRCTTSLEKTAGCDHVTCQGCNTHICWICMAKFDHGDACYQHLMGVHRGGDFD</sequence>
<evidence type="ECO:0000313" key="13">
    <source>
        <dbReference type="Proteomes" id="UP000287972"/>
    </source>
</evidence>
<keyword evidence="6" id="KW-0833">Ubl conjugation pathway</keyword>
<dbReference type="SUPFAM" id="SSF90229">
    <property type="entry name" value="CCCH zinc finger"/>
    <property type="match status" value="1"/>
</dbReference>
<dbReference type="InterPro" id="IPR013087">
    <property type="entry name" value="Znf_C2H2_type"/>
</dbReference>
<dbReference type="AlphaFoldDB" id="A0A428SBG9"/>
<gene>
    <name evidence="12" type="ORF">CEP51_002437</name>
</gene>
<evidence type="ECO:0000256" key="7">
    <source>
        <dbReference type="ARBA" id="ARBA00022833"/>
    </source>
</evidence>
<dbReference type="InterPro" id="IPR051628">
    <property type="entry name" value="LUBAC_E3_Ligases"/>
</dbReference>
<evidence type="ECO:0000259" key="10">
    <source>
        <dbReference type="PROSITE" id="PS50103"/>
    </source>
</evidence>
<evidence type="ECO:0000256" key="2">
    <source>
        <dbReference type="ARBA" id="ARBA00022679"/>
    </source>
</evidence>
<evidence type="ECO:0000256" key="1">
    <source>
        <dbReference type="ARBA" id="ARBA00004906"/>
    </source>
</evidence>
<dbReference type="SMART" id="SM00647">
    <property type="entry name" value="IBR"/>
    <property type="match status" value="2"/>
</dbReference>
<keyword evidence="4" id="KW-0677">Repeat</keyword>
<evidence type="ECO:0000256" key="8">
    <source>
        <dbReference type="PROSITE-ProRule" id="PRU00723"/>
    </source>
</evidence>
<dbReference type="InterPro" id="IPR044066">
    <property type="entry name" value="TRIAD_supradom"/>
</dbReference>
<keyword evidence="2" id="KW-0808">Transferase</keyword>
<proteinExistence type="predicted"/>
<dbReference type="Proteomes" id="UP000287972">
    <property type="component" value="Unassembled WGS sequence"/>
</dbReference>
<dbReference type="InterPro" id="IPR002867">
    <property type="entry name" value="IBR_dom"/>
</dbReference>
<evidence type="ECO:0000256" key="5">
    <source>
        <dbReference type="ARBA" id="ARBA00022771"/>
    </source>
</evidence>
<keyword evidence="7 8" id="KW-0862">Zinc</keyword>
<organism evidence="12 13">
    <name type="scientific">Fusarium floridanum</name>
    <dbReference type="NCBI Taxonomy" id="1325733"/>
    <lineage>
        <taxon>Eukaryota</taxon>
        <taxon>Fungi</taxon>
        <taxon>Dikarya</taxon>
        <taxon>Ascomycota</taxon>
        <taxon>Pezizomycotina</taxon>
        <taxon>Sordariomycetes</taxon>
        <taxon>Hypocreomycetidae</taxon>
        <taxon>Hypocreales</taxon>
        <taxon>Nectriaceae</taxon>
        <taxon>Fusarium</taxon>
        <taxon>Fusarium solani species complex</taxon>
    </lineage>
</organism>
<evidence type="ECO:0000256" key="4">
    <source>
        <dbReference type="ARBA" id="ARBA00022737"/>
    </source>
</evidence>
<dbReference type="PANTHER" id="PTHR22770:SF13">
    <property type="entry name" value="RING-TYPE DOMAIN-CONTAINING PROTEIN"/>
    <property type="match status" value="1"/>
</dbReference>
<dbReference type="PROSITE" id="PS00028">
    <property type="entry name" value="ZINC_FINGER_C2H2_1"/>
    <property type="match status" value="1"/>
</dbReference>
<keyword evidence="5 8" id="KW-0863">Zinc-finger</keyword>
<evidence type="ECO:0000259" key="11">
    <source>
        <dbReference type="PROSITE" id="PS51873"/>
    </source>
</evidence>
<keyword evidence="13" id="KW-1185">Reference proteome</keyword>
<dbReference type="Gene3D" id="4.10.1000.10">
    <property type="entry name" value="Zinc finger, CCCH-type"/>
    <property type="match status" value="1"/>
</dbReference>
<dbReference type="PANTHER" id="PTHR22770">
    <property type="entry name" value="UBIQUITIN CONJUGATING ENZYME 7 INTERACTING PROTEIN-RELATED"/>
    <property type="match status" value="1"/>
</dbReference>
<dbReference type="SMART" id="SM00356">
    <property type="entry name" value="ZnF_C3H1"/>
    <property type="match status" value="1"/>
</dbReference>
<dbReference type="Gene3D" id="1.20.120.1750">
    <property type="match status" value="1"/>
</dbReference>
<dbReference type="GO" id="GO:0043130">
    <property type="term" value="F:ubiquitin binding"/>
    <property type="evidence" value="ECO:0007669"/>
    <property type="project" value="TreeGrafter"/>
</dbReference>
<dbReference type="CDD" id="cd20335">
    <property type="entry name" value="BRcat_RBR"/>
    <property type="match status" value="1"/>
</dbReference>
<dbReference type="GO" id="GO:0097039">
    <property type="term" value="P:protein linear polyubiquitination"/>
    <property type="evidence" value="ECO:0007669"/>
    <property type="project" value="TreeGrafter"/>
</dbReference>
<feature type="domain" description="C3H1-type" evidence="10">
    <location>
        <begin position="62"/>
        <end position="89"/>
    </location>
</feature>
<dbReference type="InterPro" id="IPR036855">
    <property type="entry name" value="Znf_CCCH_sf"/>
</dbReference>